<keyword evidence="2" id="KW-1185">Reference proteome</keyword>
<dbReference type="AlphaFoldDB" id="A0ABD0VMG0"/>
<evidence type="ECO:0000313" key="2">
    <source>
        <dbReference type="Proteomes" id="UP001552299"/>
    </source>
</evidence>
<sequence>MGAEWRTRQEMFCWQIPEDLPAVLHTEVQTLDLSRRAKASMLVDVWIRIFLKERHLFTVRVSLHNPFRLGLQRGDPHFHSRTDVVTLAQNWYWFQFSSASAASCTHVSFTRLTWVRLSFGPALEHGPRRYKRRVHEFGLPRGQTPRRGFSDATFDIRTNTEAYTTAGAIVHSLTRTSSVAPKLPRVETTRPSRRHVGSQRAGVAPLIEFLGEPSHTPIISDLVPAEFSFFLKGHQTDFACTSSVLISYPADSASPPIVSERVDYASKIPCHVPLPLIPGVLIGVAILQIF</sequence>
<dbReference type="Proteomes" id="UP001552299">
    <property type="component" value="Unassembled WGS sequence"/>
</dbReference>
<evidence type="ECO:0000313" key="1">
    <source>
        <dbReference type="EMBL" id="KAL0926274.1"/>
    </source>
</evidence>
<dbReference type="EMBL" id="JANQDX010000003">
    <property type="protein sequence ID" value="KAL0926274.1"/>
    <property type="molecule type" value="Genomic_DNA"/>
</dbReference>
<proteinExistence type="predicted"/>
<gene>
    <name evidence="1" type="ORF">M5K25_002491</name>
</gene>
<protein>
    <submittedName>
        <fullName evidence="1">Uncharacterized protein</fullName>
    </submittedName>
</protein>
<name>A0ABD0VMG0_DENTH</name>
<organism evidence="1 2">
    <name type="scientific">Dendrobium thyrsiflorum</name>
    <name type="common">Pinecone-like raceme dendrobium</name>
    <name type="synonym">Orchid</name>
    <dbReference type="NCBI Taxonomy" id="117978"/>
    <lineage>
        <taxon>Eukaryota</taxon>
        <taxon>Viridiplantae</taxon>
        <taxon>Streptophyta</taxon>
        <taxon>Embryophyta</taxon>
        <taxon>Tracheophyta</taxon>
        <taxon>Spermatophyta</taxon>
        <taxon>Magnoliopsida</taxon>
        <taxon>Liliopsida</taxon>
        <taxon>Asparagales</taxon>
        <taxon>Orchidaceae</taxon>
        <taxon>Epidendroideae</taxon>
        <taxon>Malaxideae</taxon>
        <taxon>Dendrobiinae</taxon>
        <taxon>Dendrobium</taxon>
    </lineage>
</organism>
<accession>A0ABD0VMG0</accession>
<comment type="caution">
    <text evidence="1">The sequence shown here is derived from an EMBL/GenBank/DDBJ whole genome shotgun (WGS) entry which is preliminary data.</text>
</comment>
<reference evidence="1 2" key="1">
    <citation type="journal article" date="2024" name="Plant Biotechnol. J.">
        <title>Dendrobium thyrsiflorum genome and its molecular insights into genes involved in important horticultural traits.</title>
        <authorList>
            <person name="Chen B."/>
            <person name="Wang J.Y."/>
            <person name="Zheng P.J."/>
            <person name="Li K.L."/>
            <person name="Liang Y.M."/>
            <person name="Chen X.F."/>
            <person name="Zhang C."/>
            <person name="Zhao X."/>
            <person name="He X."/>
            <person name="Zhang G.Q."/>
            <person name="Liu Z.J."/>
            <person name="Xu Q."/>
        </authorList>
    </citation>
    <scope>NUCLEOTIDE SEQUENCE [LARGE SCALE GENOMIC DNA]</scope>
    <source>
        <strain evidence="1">GZMU011</strain>
    </source>
</reference>